<evidence type="ECO:0000256" key="1">
    <source>
        <dbReference type="ARBA" id="ARBA00009242"/>
    </source>
</evidence>
<dbReference type="PIRSF" id="PIRSF016516">
    <property type="entry name" value="Allantoicase"/>
    <property type="match status" value="1"/>
</dbReference>
<dbReference type="GO" id="GO:0004037">
    <property type="term" value="F:allantoicase activity"/>
    <property type="evidence" value="ECO:0007669"/>
    <property type="project" value="InterPro"/>
</dbReference>
<evidence type="ECO:0000259" key="2">
    <source>
        <dbReference type="Pfam" id="PF03561"/>
    </source>
</evidence>
<dbReference type="FunFam" id="2.60.120.260:FF:000077">
    <property type="entry name" value="Probable allantoicase"/>
    <property type="match status" value="1"/>
</dbReference>
<evidence type="ECO:0000313" key="3">
    <source>
        <dbReference type="EMBL" id="KAG5177400.1"/>
    </source>
</evidence>
<dbReference type="Gene3D" id="2.60.120.260">
    <property type="entry name" value="Galactose-binding domain-like"/>
    <property type="match status" value="2"/>
</dbReference>
<dbReference type="SUPFAM" id="SSF49785">
    <property type="entry name" value="Galactose-binding domain-like"/>
    <property type="match status" value="2"/>
</dbReference>
<organism evidence="3 4">
    <name type="scientific">Tribonema minus</name>
    <dbReference type="NCBI Taxonomy" id="303371"/>
    <lineage>
        <taxon>Eukaryota</taxon>
        <taxon>Sar</taxon>
        <taxon>Stramenopiles</taxon>
        <taxon>Ochrophyta</taxon>
        <taxon>PX clade</taxon>
        <taxon>Xanthophyceae</taxon>
        <taxon>Tribonematales</taxon>
        <taxon>Tribonemataceae</taxon>
        <taxon>Tribonema</taxon>
    </lineage>
</organism>
<dbReference type="EMBL" id="JAFCMP010000525">
    <property type="protein sequence ID" value="KAG5177400.1"/>
    <property type="molecule type" value="Genomic_DNA"/>
</dbReference>
<dbReference type="InterPro" id="IPR015908">
    <property type="entry name" value="Allantoicase_dom"/>
</dbReference>
<reference evidence="3" key="1">
    <citation type="submission" date="2021-02" db="EMBL/GenBank/DDBJ databases">
        <title>First Annotated Genome of the Yellow-green Alga Tribonema minus.</title>
        <authorList>
            <person name="Mahan K.M."/>
        </authorList>
    </citation>
    <scope>NUCLEOTIDE SEQUENCE</scope>
    <source>
        <strain evidence="3">UTEX B ZZ1240</strain>
    </source>
</reference>
<dbReference type="InterPro" id="IPR005164">
    <property type="entry name" value="Allantoicase"/>
</dbReference>
<dbReference type="InterPro" id="IPR008979">
    <property type="entry name" value="Galactose-bd-like_sf"/>
</dbReference>
<dbReference type="OrthoDB" id="10266039at2759"/>
<protein>
    <submittedName>
        <fullName evidence="3">Galactose-binding domain-like protein</fullName>
    </submittedName>
</protein>
<dbReference type="HAMAP" id="MF_00813">
    <property type="entry name" value="Allantoicase"/>
    <property type="match status" value="1"/>
</dbReference>
<comment type="caution">
    <text evidence="3">The sequence shown here is derived from an EMBL/GenBank/DDBJ whole genome shotgun (WGS) entry which is preliminary data.</text>
</comment>
<gene>
    <name evidence="3" type="ORF">JKP88DRAFT_183454</name>
</gene>
<keyword evidence="4" id="KW-1185">Reference proteome</keyword>
<dbReference type="GO" id="GO:0000256">
    <property type="term" value="P:allantoin catabolic process"/>
    <property type="evidence" value="ECO:0007669"/>
    <property type="project" value="InterPro"/>
</dbReference>
<accession>A0A836C8W1</accession>
<feature type="domain" description="Allantoicase" evidence="2">
    <location>
        <begin position="27"/>
        <end position="219"/>
    </location>
</feature>
<proteinExistence type="inferred from homology"/>
<dbReference type="NCBIfam" id="TIGR02961">
    <property type="entry name" value="allantoicase"/>
    <property type="match status" value="1"/>
</dbReference>
<dbReference type="Pfam" id="PF03561">
    <property type="entry name" value="Allantoicase"/>
    <property type="match status" value="2"/>
</dbReference>
<dbReference type="AlphaFoldDB" id="A0A836C8W1"/>
<dbReference type="PANTHER" id="PTHR12045:SF3">
    <property type="entry name" value="INACTIVE ALLANTOICASE-RELATED"/>
    <property type="match status" value="1"/>
</dbReference>
<feature type="domain" description="Allantoicase" evidence="2">
    <location>
        <begin position="240"/>
        <end position="396"/>
    </location>
</feature>
<name>A0A836C8W1_9STRA</name>
<evidence type="ECO:0000313" key="4">
    <source>
        <dbReference type="Proteomes" id="UP000664859"/>
    </source>
</evidence>
<dbReference type="PANTHER" id="PTHR12045">
    <property type="entry name" value="ALLANTOICASE"/>
    <property type="match status" value="1"/>
</dbReference>
<comment type="similarity">
    <text evidence="1">Belongs to the allantoicase family.</text>
</comment>
<sequence length="402" mass="43092">MASAATASGDSEPSWCELTDLASSSVGGCIQFATDEWFAAADRLLLPQPAVFIPEDFTPYGKWMDGWESRRKRIAGHDWCIIKLGLPGQIVGIEIDTAHFTGNHAPRASVQGAYLDPEPEALATLARDWRTDRIGKAATAEQLRLAQSLGSDKWTDLVPFTPLRPGYAESRRHFFAVPAPAAAAAGAAPPPPPAPAFTHLRLNMYPDGGIARLRVRGVVRRDWARVPPRAVLDLAAVENGGVALGCSDRHFGEPRNLILPGRGATMGDGWETARKPTRPAVLQVGADGLVEAPGSDWAVIRLGTAGEISRLVVDTHFFKGNFPESVAVDAAAAAGGNEGDLTALPWRALLPRTKMGPDREHAFEGADLRRVGPVTHLRLTMFPDGGVMRLRAFGTKEAGSRL</sequence>
<dbReference type="Proteomes" id="UP000664859">
    <property type="component" value="Unassembled WGS sequence"/>
</dbReference>